<dbReference type="InterPro" id="IPR002110">
    <property type="entry name" value="Ankyrin_rpt"/>
</dbReference>
<dbReference type="PANTHER" id="PTHR24198:SF165">
    <property type="entry name" value="ANKYRIN REPEAT-CONTAINING PROTEIN-RELATED"/>
    <property type="match status" value="1"/>
</dbReference>
<dbReference type="SUPFAM" id="SSF48403">
    <property type="entry name" value="Ankyrin repeat"/>
    <property type="match status" value="1"/>
</dbReference>
<dbReference type="EMBL" id="MK072262">
    <property type="protein sequence ID" value="AYV81196.1"/>
    <property type="molecule type" value="Genomic_DNA"/>
</dbReference>
<evidence type="ECO:0000256" key="2">
    <source>
        <dbReference type="ARBA" id="ARBA00023043"/>
    </source>
</evidence>
<name>A0A3G5A1T5_9VIRU</name>
<accession>A0A3G5A1T5</accession>
<dbReference type="InterPro" id="IPR036770">
    <property type="entry name" value="Ankyrin_rpt-contain_sf"/>
</dbReference>
<reference evidence="3" key="1">
    <citation type="submission" date="2018-10" db="EMBL/GenBank/DDBJ databases">
        <title>Hidden diversity of soil giant viruses.</title>
        <authorList>
            <person name="Schulz F."/>
            <person name="Alteio L."/>
            <person name="Goudeau D."/>
            <person name="Ryan E.M."/>
            <person name="Malmstrom R.R."/>
            <person name="Blanchard J."/>
            <person name="Woyke T."/>
        </authorList>
    </citation>
    <scope>NUCLEOTIDE SEQUENCE</scope>
    <source>
        <strain evidence="3">HAV1</strain>
    </source>
</reference>
<dbReference type="PROSITE" id="PS50297">
    <property type="entry name" value="ANK_REP_REGION"/>
    <property type="match status" value="1"/>
</dbReference>
<dbReference type="Gene3D" id="1.25.40.20">
    <property type="entry name" value="Ankyrin repeat-containing domain"/>
    <property type="match status" value="2"/>
</dbReference>
<gene>
    <name evidence="3" type="ORF">Harvfovirus20_15</name>
</gene>
<keyword evidence="1" id="KW-0677">Repeat</keyword>
<organism evidence="3">
    <name type="scientific">Harvfovirus sp</name>
    <dbReference type="NCBI Taxonomy" id="2487768"/>
    <lineage>
        <taxon>Viruses</taxon>
        <taxon>Varidnaviria</taxon>
        <taxon>Bamfordvirae</taxon>
        <taxon>Nucleocytoviricota</taxon>
        <taxon>Megaviricetes</taxon>
        <taxon>Imitervirales</taxon>
        <taxon>Mimiviridae</taxon>
        <taxon>Klosneuvirinae</taxon>
    </lineage>
</organism>
<dbReference type="SMART" id="SM00248">
    <property type="entry name" value="ANK"/>
    <property type="match status" value="5"/>
</dbReference>
<dbReference type="PANTHER" id="PTHR24198">
    <property type="entry name" value="ANKYRIN REPEAT AND PROTEIN KINASE DOMAIN-CONTAINING PROTEIN"/>
    <property type="match status" value="1"/>
</dbReference>
<proteinExistence type="predicted"/>
<evidence type="ECO:0000256" key="1">
    <source>
        <dbReference type="ARBA" id="ARBA00022737"/>
    </source>
</evidence>
<dbReference type="Pfam" id="PF12796">
    <property type="entry name" value="Ank_2"/>
    <property type="match status" value="1"/>
</dbReference>
<protein>
    <submittedName>
        <fullName evidence="3">Uncharacterized protein</fullName>
    </submittedName>
</protein>
<sequence length="417" mass="47272">MITVQKQTYHSLAQDRVSQNNFSKFAKCFEDIDIIARRKDDSNLKQQIHSSLRRYVHAGCDLNLREANGHNLLFHAVLKCQKEYVEQLCELKLDINSKDFKGNFPLLSAIDKTHSAIALCLIDNGADLNMQDFNGITPLMKSIIVGNLTLFDKLMDTKRCKLDLPEAKGFTALHTVVKIWGSDPNGPHFLQRLIEQKASVSIRNDDAKLPLHTCIDTNNFFAMFAILDAITKEEIKSHSPETYTTYPEYCIRANKIDIAIILVKIYGSGPKAKLDLNATDIYGKNVLWTAVKTNNLALVTELVENGCNFRVGGTDSLGFSVINVTFYGRTTDINITKYFIDKYLALGDMSFISNGLNNRFSIGIINFCNENLDTRMKIRQVYKRDLMSITTNPDHLLKKFYNSGGYNLIDLFIEYLC</sequence>
<keyword evidence="2" id="KW-0040">ANK repeat</keyword>
<evidence type="ECO:0000313" key="3">
    <source>
        <dbReference type="EMBL" id="AYV81196.1"/>
    </source>
</evidence>
<dbReference type="PROSITE" id="PS50088">
    <property type="entry name" value="ANK_REPEAT"/>
    <property type="match status" value="1"/>
</dbReference>